<feature type="compositionally biased region" description="Acidic residues" evidence="1">
    <location>
        <begin position="174"/>
        <end position="187"/>
    </location>
</feature>
<evidence type="ECO:0000313" key="2">
    <source>
        <dbReference type="EMBL" id="RLM93472.1"/>
    </source>
</evidence>
<dbReference type="AlphaFoldDB" id="A0A3L6R1X4"/>
<comment type="caution">
    <text evidence="2">The sequence shown here is derived from an EMBL/GenBank/DDBJ whole genome shotgun (WGS) entry which is preliminary data.</text>
</comment>
<dbReference type="Proteomes" id="UP000275267">
    <property type="component" value="Unassembled WGS sequence"/>
</dbReference>
<feature type="region of interest" description="Disordered" evidence="1">
    <location>
        <begin position="163"/>
        <end position="187"/>
    </location>
</feature>
<evidence type="ECO:0000256" key="1">
    <source>
        <dbReference type="SAM" id="MobiDB-lite"/>
    </source>
</evidence>
<gene>
    <name evidence="2" type="ORF">C2845_PM08G22530</name>
</gene>
<name>A0A3L6R1X4_PANMI</name>
<protein>
    <submittedName>
        <fullName evidence="2">Uncharacterized protein</fullName>
    </submittedName>
</protein>
<evidence type="ECO:0000313" key="3">
    <source>
        <dbReference type="Proteomes" id="UP000275267"/>
    </source>
</evidence>
<dbReference type="EMBL" id="PQIB02000010">
    <property type="protein sequence ID" value="RLM93472.1"/>
    <property type="molecule type" value="Genomic_DNA"/>
</dbReference>
<feature type="compositionally biased region" description="Gly residues" evidence="1">
    <location>
        <begin position="163"/>
        <end position="173"/>
    </location>
</feature>
<reference evidence="3" key="1">
    <citation type="journal article" date="2019" name="Nat. Commun.">
        <title>The genome of broomcorn millet.</title>
        <authorList>
            <person name="Zou C."/>
            <person name="Miki D."/>
            <person name="Li D."/>
            <person name="Tang Q."/>
            <person name="Xiao L."/>
            <person name="Rajput S."/>
            <person name="Deng P."/>
            <person name="Jia W."/>
            <person name="Huang R."/>
            <person name="Zhang M."/>
            <person name="Sun Y."/>
            <person name="Hu J."/>
            <person name="Fu X."/>
            <person name="Schnable P.S."/>
            <person name="Li F."/>
            <person name="Zhang H."/>
            <person name="Feng B."/>
            <person name="Zhu X."/>
            <person name="Liu R."/>
            <person name="Schnable J.C."/>
            <person name="Zhu J.-K."/>
            <person name="Zhang H."/>
        </authorList>
    </citation>
    <scope>NUCLEOTIDE SEQUENCE [LARGE SCALE GENOMIC DNA]</scope>
</reference>
<sequence length="187" mass="19261">MIIRCQHERSSSIAKRTLQPVAVDSVRVQPSQRGIAAEEEVEVAVGAGAVAQLHLAEADVVADRGAPAARAEHVAVRQNNGFILVGDVENGVALAAEADDRRPCRPVALAGDLQVGVAAGVGCVVIAIGDVSDCVGEEEGVFDGYVAAPGRFRAHGSVVGGQGRSRVAMGGGDVDGEEDEEEDGEKW</sequence>
<proteinExistence type="predicted"/>
<accession>A0A3L6R1X4</accession>
<keyword evidence="3" id="KW-1185">Reference proteome</keyword>
<organism evidence="2 3">
    <name type="scientific">Panicum miliaceum</name>
    <name type="common">Proso millet</name>
    <name type="synonym">Broomcorn millet</name>
    <dbReference type="NCBI Taxonomy" id="4540"/>
    <lineage>
        <taxon>Eukaryota</taxon>
        <taxon>Viridiplantae</taxon>
        <taxon>Streptophyta</taxon>
        <taxon>Embryophyta</taxon>
        <taxon>Tracheophyta</taxon>
        <taxon>Spermatophyta</taxon>
        <taxon>Magnoliopsida</taxon>
        <taxon>Liliopsida</taxon>
        <taxon>Poales</taxon>
        <taxon>Poaceae</taxon>
        <taxon>PACMAD clade</taxon>
        <taxon>Panicoideae</taxon>
        <taxon>Panicodae</taxon>
        <taxon>Paniceae</taxon>
        <taxon>Panicinae</taxon>
        <taxon>Panicum</taxon>
        <taxon>Panicum sect. Panicum</taxon>
    </lineage>
</organism>